<evidence type="ECO:0000313" key="7">
    <source>
        <dbReference type="EMBL" id="OOF91775.1"/>
    </source>
</evidence>
<keyword evidence="8" id="KW-1185">Reference proteome</keyword>
<dbReference type="STRING" id="602072.A0A1R3RBA3"/>
<dbReference type="PROSITE" id="PS50011">
    <property type="entry name" value="PROTEIN_KINASE_DOM"/>
    <property type="match status" value="1"/>
</dbReference>
<feature type="domain" description="Protein kinase" evidence="6">
    <location>
        <begin position="52"/>
        <end position="390"/>
    </location>
</feature>
<evidence type="ECO:0000259" key="6">
    <source>
        <dbReference type="PROSITE" id="PS50011"/>
    </source>
</evidence>
<dbReference type="OrthoDB" id="5979581at2759"/>
<dbReference type="InterPro" id="IPR000719">
    <property type="entry name" value="Prot_kinase_dom"/>
</dbReference>
<dbReference type="SUPFAM" id="SSF56112">
    <property type="entry name" value="Protein kinase-like (PK-like)"/>
    <property type="match status" value="1"/>
</dbReference>
<dbReference type="GO" id="GO:0004674">
    <property type="term" value="F:protein serine/threonine kinase activity"/>
    <property type="evidence" value="ECO:0007669"/>
    <property type="project" value="UniProtKB-KW"/>
</dbReference>
<evidence type="ECO:0000256" key="4">
    <source>
        <dbReference type="ARBA" id="ARBA00022777"/>
    </source>
</evidence>
<keyword evidence="3" id="KW-0547">Nucleotide-binding</keyword>
<dbReference type="Proteomes" id="UP000188318">
    <property type="component" value="Unassembled WGS sequence"/>
</dbReference>
<dbReference type="Pfam" id="PF00069">
    <property type="entry name" value="Pkinase"/>
    <property type="match status" value="1"/>
</dbReference>
<dbReference type="Gene3D" id="1.10.510.10">
    <property type="entry name" value="Transferase(Phosphotransferase) domain 1"/>
    <property type="match status" value="1"/>
</dbReference>
<dbReference type="GO" id="GO:0005634">
    <property type="term" value="C:nucleus"/>
    <property type="evidence" value="ECO:0007669"/>
    <property type="project" value="TreeGrafter"/>
</dbReference>
<dbReference type="Gene3D" id="3.30.200.20">
    <property type="entry name" value="Phosphorylase Kinase, domain 1"/>
    <property type="match status" value="1"/>
</dbReference>
<evidence type="ECO:0000256" key="5">
    <source>
        <dbReference type="ARBA" id="ARBA00022840"/>
    </source>
</evidence>
<proteinExistence type="predicted"/>
<name>A0A1R3RBA3_ASPC5</name>
<evidence type="ECO:0000256" key="1">
    <source>
        <dbReference type="ARBA" id="ARBA00022527"/>
    </source>
</evidence>
<dbReference type="GO" id="GO:0005524">
    <property type="term" value="F:ATP binding"/>
    <property type="evidence" value="ECO:0007669"/>
    <property type="project" value="UniProtKB-KW"/>
</dbReference>
<dbReference type="PANTHER" id="PTHR45646">
    <property type="entry name" value="SERINE/THREONINE-PROTEIN KINASE DOA-RELATED"/>
    <property type="match status" value="1"/>
</dbReference>
<dbReference type="EMBL" id="KV907509">
    <property type="protein sequence ID" value="OOF91775.1"/>
    <property type="molecule type" value="Genomic_DNA"/>
</dbReference>
<reference evidence="8" key="1">
    <citation type="journal article" date="2017" name="Genome Biol.">
        <title>Comparative genomics reveals high biological diversity and specific adaptations in the industrially and medically important fungal genus Aspergillus.</title>
        <authorList>
            <person name="de Vries R.P."/>
            <person name="Riley R."/>
            <person name="Wiebenga A."/>
            <person name="Aguilar-Osorio G."/>
            <person name="Amillis S."/>
            <person name="Uchima C.A."/>
            <person name="Anderluh G."/>
            <person name="Asadollahi M."/>
            <person name="Askin M."/>
            <person name="Barry K."/>
            <person name="Battaglia E."/>
            <person name="Bayram O."/>
            <person name="Benocci T."/>
            <person name="Braus-Stromeyer S.A."/>
            <person name="Caldana C."/>
            <person name="Canovas D."/>
            <person name="Cerqueira G.C."/>
            <person name="Chen F."/>
            <person name="Chen W."/>
            <person name="Choi C."/>
            <person name="Clum A."/>
            <person name="Dos Santos R.A."/>
            <person name="Damasio A.R."/>
            <person name="Diallinas G."/>
            <person name="Emri T."/>
            <person name="Fekete E."/>
            <person name="Flipphi M."/>
            <person name="Freyberg S."/>
            <person name="Gallo A."/>
            <person name="Gournas C."/>
            <person name="Habgood R."/>
            <person name="Hainaut M."/>
            <person name="Harispe M.L."/>
            <person name="Henrissat B."/>
            <person name="Hilden K.S."/>
            <person name="Hope R."/>
            <person name="Hossain A."/>
            <person name="Karabika E."/>
            <person name="Karaffa L."/>
            <person name="Karanyi Z."/>
            <person name="Krasevec N."/>
            <person name="Kuo A."/>
            <person name="Kusch H."/>
            <person name="LaButti K."/>
            <person name="Lagendijk E.L."/>
            <person name="Lapidus A."/>
            <person name="Levasseur A."/>
            <person name="Lindquist E."/>
            <person name="Lipzen A."/>
            <person name="Logrieco A.F."/>
            <person name="MacCabe A."/>
            <person name="Maekelae M.R."/>
            <person name="Malavazi I."/>
            <person name="Melin P."/>
            <person name="Meyer V."/>
            <person name="Mielnichuk N."/>
            <person name="Miskei M."/>
            <person name="Molnar A.P."/>
            <person name="Mule G."/>
            <person name="Ngan C.Y."/>
            <person name="Orejas M."/>
            <person name="Orosz E."/>
            <person name="Ouedraogo J.P."/>
            <person name="Overkamp K.M."/>
            <person name="Park H.-S."/>
            <person name="Perrone G."/>
            <person name="Piumi F."/>
            <person name="Punt P.J."/>
            <person name="Ram A.F."/>
            <person name="Ramon A."/>
            <person name="Rauscher S."/>
            <person name="Record E."/>
            <person name="Riano-Pachon D.M."/>
            <person name="Robert V."/>
            <person name="Roehrig J."/>
            <person name="Ruller R."/>
            <person name="Salamov A."/>
            <person name="Salih N.S."/>
            <person name="Samson R.A."/>
            <person name="Sandor E."/>
            <person name="Sanguinetti M."/>
            <person name="Schuetze T."/>
            <person name="Sepcic K."/>
            <person name="Shelest E."/>
            <person name="Sherlock G."/>
            <person name="Sophianopoulou V."/>
            <person name="Squina F.M."/>
            <person name="Sun H."/>
            <person name="Susca A."/>
            <person name="Todd R.B."/>
            <person name="Tsang A."/>
            <person name="Unkles S.E."/>
            <person name="van de Wiele N."/>
            <person name="van Rossen-Uffink D."/>
            <person name="Oliveira J.V."/>
            <person name="Vesth T.C."/>
            <person name="Visser J."/>
            <person name="Yu J.-H."/>
            <person name="Zhou M."/>
            <person name="Andersen M.R."/>
            <person name="Archer D.B."/>
            <person name="Baker S.E."/>
            <person name="Benoit I."/>
            <person name="Brakhage A.A."/>
            <person name="Braus G.H."/>
            <person name="Fischer R."/>
            <person name="Frisvad J.C."/>
            <person name="Goldman G.H."/>
            <person name="Houbraken J."/>
            <person name="Oakley B."/>
            <person name="Pocsi I."/>
            <person name="Scazzocchio C."/>
            <person name="Seiboth B."/>
            <person name="vanKuyk P.A."/>
            <person name="Wortman J."/>
            <person name="Dyer P.S."/>
            <person name="Grigoriev I.V."/>
        </authorList>
    </citation>
    <scope>NUCLEOTIDE SEQUENCE [LARGE SCALE GENOMIC DNA]</scope>
    <source>
        <strain evidence="8">ITEM 5010</strain>
    </source>
</reference>
<keyword evidence="4" id="KW-0418">Kinase</keyword>
<evidence type="ECO:0000313" key="8">
    <source>
        <dbReference type="Proteomes" id="UP000188318"/>
    </source>
</evidence>
<dbReference type="InterPro" id="IPR011009">
    <property type="entry name" value="Kinase-like_dom_sf"/>
</dbReference>
<dbReference type="GO" id="GO:0043484">
    <property type="term" value="P:regulation of RNA splicing"/>
    <property type="evidence" value="ECO:0007669"/>
    <property type="project" value="TreeGrafter"/>
</dbReference>
<dbReference type="SMART" id="SM00220">
    <property type="entry name" value="S_TKc"/>
    <property type="match status" value="1"/>
</dbReference>
<organism evidence="7 8">
    <name type="scientific">Aspergillus carbonarius (strain ITEM 5010)</name>
    <dbReference type="NCBI Taxonomy" id="602072"/>
    <lineage>
        <taxon>Eukaryota</taxon>
        <taxon>Fungi</taxon>
        <taxon>Dikarya</taxon>
        <taxon>Ascomycota</taxon>
        <taxon>Pezizomycotina</taxon>
        <taxon>Eurotiomycetes</taxon>
        <taxon>Eurotiomycetidae</taxon>
        <taxon>Eurotiales</taxon>
        <taxon>Aspergillaceae</taxon>
        <taxon>Aspergillus</taxon>
        <taxon>Aspergillus subgen. Circumdati</taxon>
    </lineage>
</organism>
<keyword evidence="2" id="KW-0808">Transferase</keyword>
<dbReference type="AlphaFoldDB" id="A0A1R3RBA3"/>
<evidence type="ECO:0000256" key="2">
    <source>
        <dbReference type="ARBA" id="ARBA00022679"/>
    </source>
</evidence>
<accession>A0A1R3RBA3</accession>
<protein>
    <recommendedName>
        <fullName evidence="6">Protein kinase domain-containing protein</fullName>
    </recommendedName>
</protein>
<sequence length="399" mass="45860">MASSRGRPPRQLPTSGYVALNPLERIEEEELPLYKPENYYPVVIGQVFASRYQVVSKLGYGTSSTVWLCRDLQEQTYHTLKVCARGQSSNQEIAISEHLKQCSDTIGKNMLRLVLDSFEVAGQHGTHTCLIYQPLGMSFAEFQNLLPDRKYPKDLVQRSIQLTLIALAFMHEINRESRLTITDISPNNILQGMEDTSVLSKMEEDEVERPIARKVLDDRTIYYSRPMPLCTGPPVVSDLGEARIGTKKHNGDIMPGIYRAPEVILEMDWDNKVDVWSIGNMAWDLAEGHHLFFAKENGTLNDEQHLAEMVSLMGPPPPEFLRRSKKCEKFWDRRGNWKGSISIPEQSFESRELQFSGEDKVLFLNFLRRIFRWLPDERPSAEELAYDDFLMQPMVQSRD</sequence>
<keyword evidence="1" id="KW-0723">Serine/threonine-protein kinase</keyword>
<dbReference type="InterPro" id="IPR051175">
    <property type="entry name" value="CLK_kinases"/>
</dbReference>
<dbReference type="PANTHER" id="PTHR45646:SF11">
    <property type="entry name" value="SERINE_THREONINE-PROTEIN KINASE DOA"/>
    <property type="match status" value="1"/>
</dbReference>
<gene>
    <name evidence="7" type="ORF">ASPCADRAFT_176302</name>
</gene>
<dbReference type="OMA" id="GMEWSSK"/>
<dbReference type="VEuPathDB" id="FungiDB:ASPCADRAFT_176302"/>
<evidence type="ECO:0000256" key="3">
    <source>
        <dbReference type="ARBA" id="ARBA00022741"/>
    </source>
</evidence>
<keyword evidence="5" id="KW-0067">ATP-binding</keyword>